<evidence type="ECO:0000313" key="3">
    <source>
        <dbReference type="Proteomes" id="UP001158416"/>
    </source>
</evidence>
<proteinExistence type="predicted"/>
<organism evidence="2 3">
    <name type="scientific">Enterobacter bugandensis</name>
    <dbReference type="NCBI Taxonomy" id="881260"/>
    <lineage>
        <taxon>Bacteria</taxon>
        <taxon>Pseudomonadati</taxon>
        <taxon>Pseudomonadota</taxon>
        <taxon>Gammaproteobacteria</taxon>
        <taxon>Enterobacterales</taxon>
        <taxon>Enterobacteriaceae</taxon>
        <taxon>Enterobacter</taxon>
    </lineage>
</organism>
<gene>
    <name evidence="2" type="ORF">N5C39_14945</name>
</gene>
<dbReference type="Pfam" id="PF06069">
    <property type="entry name" value="PerC"/>
    <property type="match status" value="1"/>
</dbReference>
<dbReference type="Proteomes" id="UP001158416">
    <property type="component" value="Unassembled WGS sequence"/>
</dbReference>
<evidence type="ECO:0000256" key="1">
    <source>
        <dbReference type="SAM" id="MobiDB-lite"/>
    </source>
</evidence>
<dbReference type="EMBL" id="JAOCAP010000007">
    <property type="protein sequence ID" value="MDH1319666.1"/>
    <property type="molecule type" value="Genomic_DNA"/>
</dbReference>
<evidence type="ECO:0000313" key="2">
    <source>
        <dbReference type="EMBL" id="MDH1319666.1"/>
    </source>
</evidence>
<feature type="compositionally biased region" description="Basic and acidic residues" evidence="1">
    <location>
        <begin position="85"/>
        <end position="97"/>
    </location>
</feature>
<accession>A0AA42TKB2</accession>
<dbReference type="InterPro" id="IPR024684">
    <property type="entry name" value="Tscrpt_act_PerC/SfV_Orf40"/>
</dbReference>
<reference evidence="2" key="1">
    <citation type="submission" date="2022-09" db="EMBL/GenBank/DDBJ databases">
        <title>Intensive care unit water sources are persistently colonized with multi-drug resistant bacteria and are the site of extensive horizontal gene transfer of antibiotic resistance genes.</title>
        <authorList>
            <person name="Diorio-Toth L."/>
        </authorList>
    </citation>
    <scope>NUCLEOTIDE SEQUENCE</scope>
    <source>
        <strain evidence="2">GD03936</strain>
    </source>
</reference>
<dbReference type="AlphaFoldDB" id="A0AA42TKB2"/>
<feature type="region of interest" description="Disordered" evidence="1">
    <location>
        <begin position="73"/>
        <end position="97"/>
    </location>
</feature>
<comment type="caution">
    <text evidence="2">The sequence shown here is derived from an EMBL/GenBank/DDBJ whole genome shotgun (WGS) entry which is preliminary data.</text>
</comment>
<dbReference type="RefSeq" id="WP_071995299.1">
    <property type="nucleotide sequence ID" value="NZ_JAOCAP010000007.1"/>
</dbReference>
<sequence length="97" mass="11215">MMVEDEVAQKLEAAGLWRRAASRWLDVMQHHGLTDQQRDRIRQHRKYCFSCAKPINSPEKLDVMEIARAAKTTQERIGLSQPEGVNKRSDVRNTHTS</sequence>
<protein>
    <submittedName>
        <fullName evidence="2">PerC family transcriptional regulator</fullName>
    </submittedName>
</protein>
<name>A0AA42TKB2_9ENTR</name>